<feature type="transmembrane region" description="Helical" evidence="6">
    <location>
        <begin position="6"/>
        <end position="23"/>
    </location>
</feature>
<dbReference type="GO" id="GO:0005886">
    <property type="term" value="C:plasma membrane"/>
    <property type="evidence" value="ECO:0007669"/>
    <property type="project" value="UniProtKB-SubCell"/>
</dbReference>
<feature type="transmembrane region" description="Helical" evidence="6">
    <location>
        <begin position="102"/>
        <end position="119"/>
    </location>
</feature>
<keyword evidence="4 6" id="KW-1133">Transmembrane helix</keyword>
<protein>
    <submittedName>
        <fullName evidence="8">Flp pilus assembly protein TadB</fullName>
    </submittedName>
</protein>
<evidence type="ECO:0000256" key="6">
    <source>
        <dbReference type="SAM" id="Phobius"/>
    </source>
</evidence>
<evidence type="ECO:0000256" key="2">
    <source>
        <dbReference type="ARBA" id="ARBA00022475"/>
    </source>
</evidence>
<keyword evidence="2" id="KW-1003">Cell membrane</keyword>
<gene>
    <name evidence="8" type="ORF">ERS008476_03954</name>
</gene>
<dbReference type="PANTHER" id="PTHR35007">
    <property type="entry name" value="INTEGRAL MEMBRANE PROTEIN-RELATED"/>
    <property type="match status" value="1"/>
</dbReference>
<evidence type="ECO:0000313" key="8">
    <source>
        <dbReference type="EMBL" id="CRY56907.1"/>
    </source>
</evidence>
<dbReference type="AlphaFoldDB" id="A0A0H5M1I5"/>
<name>A0A0H5M1I5_YERIN</name>
<dbReference type="InterPro" id="IPR018076">
    <property type="entry name" value="T2SS_GspF_dom"/>
</dbReference>
<feature type="transmembrane region" description="Helical" evidence="6">
    <location>
        <begin position="283"/>
        <end position="302"/>
    </location>
</feature>
<dbReference type="EMBL" id="CWJI01000018">
    <property type="protein sequence ID" value="CRY56907.1"/>
    <property type="molecule type" value="Genomic_DNA"/>
</dbReference>
<keyword evidence="3 6" id="KW-0812">Transmembrane</keyword>
<feature type="transmembrane region" description="Helical" evidence="6">
    <location>
        <begin position="77"/>
        <end position="96"/>
    </location>
</feature>
<dbReference type="PANTHER" id="PTHR35007:SF2">
    <property type="entry name" value="PILUS ASSEMBLE PROTEIN"/>
    <property type="match status" value="1"/>
</dbReference>
<dbReference type="Pfam" id="PF00482">
    <property type="entry name" value="T2SSF"/>
    <property type="match status" value="1"/>
</dbReference>
<evidence type="ECO:0000313" key="9">
    <source>
        <dbReference type="Proteomes" id="UP000043316"/>
    </source>
</evidence>
<evidence type="ECO:0000256" key="1">
    <source>
        <dbReference type="ARBA" id="ARBA00004651"/>
    </source>
</evidence>
<proteinExistence type="predicted"/>
<evidence type="ECO:0000256" key="4">
    <source>
        <dbReference type="ARBA" id="ARBA00022989"/>
    </source>
</evidence>
<keyword evidence="5 6" id="KW-0472">Membrane</keyword>
<dbReference type="GeneID" id="61816519"/>
<evidence type="ECO:0000259" key="7">
    <source>
        <dbReference type="Pfam" id="PF00482"/>
    </source>
</evidence>
<evidence type="ECO:0000256" key="5">
    <source>
        <dbReference type="ARBA" id="ARBA00023136"/>
    </source>
</evidence>
<organism evidence="8 9">
    <name type="scientific">Yersinia intermedia</name>
    <dbReference type="NCBI Taxonomy" id="631"/>
    <lineage>
        <taxon>Bacteria</taxon>
        <taxon>Pseudomonadati</taxon>
        <taxon>Pseudomonadota</taxon>
        <taxon>Gammaproteobacteria</taxon>
        <taxon>Enterobacterales</taxon>
        <taxon>Yersiniaceae</taxon>
        <taxon>Yersinia</taxon>
    </lineage>
</organism>
<dbReference type="Proteomes" id="UP000043316">
    <property type="component" value="Unassembled WGS sequence"/>
</dbReference>
<evidence type="ECO:0000256" key="3">
    <source>
        <dbReference type="ARBA" id="ARBA00022692"/>
    </source>
</evidence>
<dbReference type="RefSeq" id="WP_019211873.1">
    <property type="nucleotide sequence ID" value="NZ_CWJI01000018.1"/>
</dbReference>
<sequence>MTKLYVLIMCFGVLMLYLIVKRWQAMQKSTSINDANSMIKVMLKTNPQQQRRRQFVLGARGFILNYIDLFRHRQSRVLGRNILLMLATAVICFALNHYVFHQATLVILPASMLIGLLVVDKVEKTILRKSFQQIFPEALTVINGAISSGNSIVQALADCSLIMPEPLGEELGRVSRRLNVGESPERIFKSSYRRLPYKEYYFFTIAILVNMKSGAKLREVLLRLGKTVANARAMENKKLAMTAEARMSSKITAIIPFIFLFSLQFLSPINYDFIMNDPEGIKILYYFLGSEFIGMMIVLFLMRKI</sequence>
<reference evidence="9" key="1">
    <citation type="submission" date="2015-03" db="EMBL/GenBank/DDBJ databases">
        <authorList>
            <consortium name="Pathogen Informatics"/>
        </authorList>
    </citation>
    <scope>NUCLEOTIDE SEQUENCE [LARGE SCALE GENOMIC DNA]</scope>
    <source>
        <strain evidence="9">R148</strain>
    </source>
</reference>
<feature type="transmembrane region" description="Helical" evidence="6">
    <location>
        <begin position="251"/>
        <end position="271"/>
    </location>
</feature>
<feature type="domain" description="Type II secretion system protein GspF" evidence="7">
    <location>
        <begin position="139"/>
        <end position="261"/>
    </location>
</feature>
<comment type="subcellular location">
    <subcellularLocation>
        <location evidence="1">Cell membrane</location>
        <topology evidence="1">Multi-pass membrane protein</topology>
    </subcellularLocation>
</comment>
<accession>A0A0H5M1I5</accession>